<dbReference type="Proteomes" id="UP000188318">
    <property type="component" value="Unassembled WGS sequence"/>
</dbReference>
<keyword evidence="4 5" id="KW-0472">Membrane</keyword>
<dbReference type="VEuPathDB" id="FungiDB:ASPCADRAFT_202190"/>
<dbReference type="InterPro" id="IPR052649">
    <property type="entry name" value="NCE102-like"/>
</dbReference>
<feature type="transmembrane region" description="Helical" evidence="5">
    <location>
        <begin position="6"/>
        <end position="28"/>
    </location>
</feature>
<accession>A0A1R3S0K3</accession>
<feature type="transmembrane region" description="Helical" evidence="5">
    <location>
        <begin position="69"/>
        <end position="92"/>
    </location>
</feature>
<evidence type="ECO:0000256" key="3">
    <source>
        <dbReference type="ARBA" id="ARBA00022989"/>
    </source>
</evidence>
<protein>
    <recommendedName>
        <fullName evidence="6">MARVEL domain-containing protein</fullName>
    </recommendedName>
</protein>
<proteinExistence type="predicted"/>
<dbReference type="GO" id="GO:0070941">
    <property type="term" value="P:eisosome assembly"/>
    <property type="evidence" value="ECO:0007669"/>
    <property type="project" value="TreeGrafter"/>
</dbReference>
<dbReference type="Pfam" id="PF01284">
    <property type="entry name" value="MARVEL"/>
    <property type="match status" value="1"/>
</dbReference>
<organism evidence="7 8">
    <name type="scientific">Aspergillus carbonarius (strain ITEM 5010)</name>
    <dbReference type="NCBI Taxonomy" id="602072"/>
    <lineage>
        <taxon>Eukaryota</taxon>
        <taxon>Fungi</taxon>
        <taxon>Dikarya</taxon>
        <taxon>Ascomycota</taxon>
        <taxon>Pezizomycotina</taxon>
        <taxon>Eurotiomycetes</taxon>
        <taxon>Eurotiomycetidae</taxon>
        <taxon>Eurotiales</taxon>
        <taxon>Aspergillaceae</taxon>
        <taxon>Aspergillus</taxon>
        <taxon>Aspergillus subgen. Circumdati</taxon>
    </lineage>
</organism>
<dbReference type="AlphaFoldDB" id="A0A1R3S0K3"/>
<sequence length="188" mass="19630">MNALIIAILRAFQFIFSIIVLGISISLAKGQRIDAVPASTGYAAFTGGLGTLASLIGAAGIFIESLQTLITWAIDGLAGLAFVAGGITYAVLLRGTSCSNYESIWDNTIISGGCTKIDKTKVCGYTPSPAKSRCTSAQADTAFMFLGFVVCVGVWWSGICLSDCKDEVCDMCSMMSNAVVLYTVGCGK</sequence>
<dbReference type="OrthoDB" id="2017497at2759"/>
<dbReference type="InterPro" id="IPR008253">
    <property type="entry name" value="Marvel"/>
</dbReference>
<dbReference type="OMA" id="AATWFDF"/>
<keyword evidence="2 5" id="KW-0812">Transmembrane</keyword>
<evidence type="ECO:0000313" key="8">
    <source>
        <dbReference type="Proteomes" id="UP000188318"/>
    </source>
</evidence>
<evidence type="ECO:0000256" key="5">
    <source>
        <dbReference type="SAM" id="Phobius"/>
    </source>
</evidence>
<gene>
    <name evidence="7" type="ORF">ASPCADRAFT_202190</name>
</gene>
<feature type="transmembrane region" description="Helical" evidence="5">
    <location>
        <begin position="141"/>
        <end position="159"/>
    </location>
</feature>
<dbReference type="PANTHER" id="PTHR28165">
    <property type="entry name" value="NON-CLASSICAL EXPORT PROTEIN 2-RELATED"/>
    <property type="match status" value="1"/>
</dbReference>
<evidence type="ECO:0000256" key="1">
    <source>
        <dbReference type="ARBA" id="ARBA00004141"/>
    </source>
</evidence>
<dbReference type="STRING" id="602072.A0A1R3S0K3"/>
<dbReference type="PANTHER" id="PTHR28165:SF2">
    <property type="entry name" value="MARVEL DOMAIN-CONTAINING PROTEIN"/>
    <property type="match status" value="1"/>
</dbReference>
<evidence type="ECO:0000256" key="4">
    <source>
        <dbReference type="ARBA" id="ARBA00023136"/>
    </source>
</evidence>
<evidence type="ECO:0000313" key="7">
    <source>
        <dbReference type="EMBL" id="OOG00296.1"/>
    </source>
</evidence>
<feature type="domain" description="MARVEL" evidence="6">
    <location>
        <begin position="6"/>
        <end position="153"/>
    </location>
</feature>
<evidence type="ECO:0000256" key="2">
    <source>
        <dbReference type="ARBA" id="ARBA00022692"/>
    </source>
</evidence>
<keyword evidence="3 5" id="KW-1133">Transmembrane helix</keyword>
<dbReference type="EMBL" id="KV907493">
    <property type="protein sequence ID" value="OOG00296.1"/>
    <property type="molecule type" value="Genomic_DNA"/>
</dbReference>
<dbReference type="GO" id="GO:0032126">
    <property type="term" value="C:eisosome"/>
    <property type="evidence" value="ECO:0007669"/>
    <property type="project" value="TreeGrafter"/>
</dbReference>
<feature type="transmembrane region" description="Helical" evidence="5">
    <location>
        <begin position="40"/>
        <end position="63"/>
    </location>
</feature>
<dbReference type="GO" id="GO:0005886">
    <property type="term" value="C:plasma membrane"/>
    <property type="evidence" value="ECO:0007669"/>
    <property type="project" value="TreeGrafter"/>
</dbReference>
<comment type="subcellular location">
    <subcellularLocation>
        <location evidence="1">Membrane</location>
        <topology evidence="1">Multi-pass membrane protein</topology>
    </subcellularLocation>
</comment>
<name>A0A1R3S0K3_ASPC5</name>
<keyword evidence="8" id="KW-1185">Reference proteome</keyword>
<dbReference type="GO" id="GO:0072659">
    <property type="term" value="P:protein localization to plasma membrane"/>
    <property type="evidence" value="ECO:0007669"/>
    <property type="project" value="TreeGrafter"/>
</dbReference>
<reference evidence="8" key="1">
    <citation type="journal article" date="2017" name="Genome Biol.">
        <title>Comparative genomics reveals high biological diversity and specific adaptations in the industrially and medically important fungal genus Aspergillus.</title>
        <authorList>
            <person name="de Vries R.P."/>
            <person name="Riley R."/>
            <person name="Wiebenga A."/>
            <person name="Aguilar-Osorio G."/>
            <person name="Amillis S."/>
            <person name="Uchima C.A."/>
            <person name="Anderluh G."/>
            <person name="Asadollahi M."/>
            <person name="Askin M."/>
            <person name="Barry K."/>
            <person name="Battaglia E."/>
            <person name="Bayram O."/>
            <person name="Benocci T."/>
            <person name="Braus-Stromeyer S.A."/>
            <person name="Caldana C."/>
            <person name="Canovas D."/>
            <person name="Cerqueira G.C."/>
            <person name="Chen F."/>
            <person name="Chen W."/>
            <person name="Choi C."/>
            <person name="Clum A."/>
            <person name="Dos Santos R.A."/>
            <person name="Damasio A.R."/>
            <person name="Diallinas G."/>
            <person name="Emri T."/>
            <person name="Fekete E."/>
            <person name="Flipphi M."/>
            <person name="Freyberg S."/>
            <person name="Gallo A."/>
            <person name="Gournas C."/>
            <person name="Habgood R."/>
            <person name="Hainaut M."/>
            <person name="Harispe M.L."/>
            <person name="Henrissat B."/>
            <person name="Hilden K.S."/>
            <person name="Hope R."/>
            <person name="Hossain A."/>
            <person name="Karabika E."/>
            <person name="Karaffa L."/>
            <person name="Karanyi Z."/>
            <person name="Krasevec N."/>
            <person name="Kuo A."/>
            <person name="Kusch H."/>
            <person name="LaButti K."/>
            <person name="Lagendijk E.L."/>
            <person name="Lapidus A."/>
            <person name="Levasseur A."/>
            <person name="Lindquist E."/>
            <person name="Lipzen A."/>
            <person name="Logrieco A.F."/>
            <person name="MacCabe A."/>
            <person name="Maekelae M.R."/>
            <person name="Malavazi I."/>
            <person name="Melin P."/>
            <person name="Meyer V."/>
            <person name="Mielnichuk N."/>
            <person name="Miskei M."/>
            <person name="Molnar A.P."/>
            <person name="Mule G."/>
            <person name="Ngan C.Y."/>
            <person name="Orejas M."/>
            <person name="Orosz E."/>
            <person name="Ouedraogo J.P."/>
            <person name="Overkamp K.M."/>
            <person name="Park H.-S."/>
            <person name="Perrone G."/>
            <person name="Piumi F."/>
            <person name="Punt P.J."/>
            <person name="Ram A.F."/>
            <person name="Ramon A."/>
            <person name="Rauscher S."/>
            <person name="Record E."/>
            <person name="Riano-Pachon D.M."/>
            <person name="Robert V."/>
            <person name="Roehrig J."/>
            <person name="Ruller R."/>
            <person name="Salamov A."/>
            <person name="Salih N.S."/>
            <person name="Samson R.A."/>
            <person name="Sandor E."/>
            <person name="Sanguinetti M."/>
            <person name="Schuetze T."/>
            <person name="Sepcic K."/>
            <person name="Shelest E."/>
            <person name="Sherlock G."/>
            <person name="Sophianopoulou V."/>
            <person name="Squina F.M."/>
            <person name="Sun H."/>
            <person name="Susca A."/>
            <person name="Todd R.B."/>
            <person name="Tsang A."/>
            <person name="Unkles S.E."/>
            <person name="van de Wiele N."/>
            <person name="van Rossen-Uffink D."/>
            <person name="Oliveira J.V."/>
            <person name="Vesth T.C."/>
            <person name="Visser J."/>
            <person name="Yu J.-H."/>
            <person name="Zhou M."/>
            <person name="Andersen M.R."/>
            <person name="Archer D.B."/>
            <person name="Baker S.E."/>
            <person name="Benoit I."/>
            <person name="Brakhage A.A."/>
            <person name="Braus G.H."/>
            <person name="Fischer R."/>
            <person name="Frisvad J.C."/>
            <person name="Goldman G.H."/>
            <person name="Houbraken J."/>
            <person name="Oakley B."/>
            <person name="Pocsi I."/>
            <person name="Scazzocchio C."/>
            <person name="Seiboth B."/>
            <person name="vanKuyk P.A."/>
            <person name="Wortman J."/>
            <person name="Dyer P.S."/>
            <person name="Grigoriev I.V."/>
        </authorList>
    </citation>
    <scope>NUCLEOTIDE SEQUENCE [LARGE SCALE GENOMIC DNA]</scope>
    <source>
        <strain evidence="8">ITEM 5010</strain>
    </source>
</reference>
<evidence type="ECO:0000259" key="6">
    <source>
        <dbReference type="Pfam" id="PF01284"/>
    </source>
</evidence>